<evidence type="ECO:0000256" key="6">
    <source>
        <dbReference type="ARBA" id="ARBA00022666"/>
    </source>
</evidence>
<keyword evidence="13" id="KW-0223">Dioxygenase</keyword>
<dbReference type="PROSITE" id="PS51471">
    <property type="entry name" value="FE2OG_OXY"/>
    <property type="match status" value="1"/>
</dbReference>
<evidence type="ECO:0000256" key="3">
    <source>
        <dbReference type="ARBA" id="ARBA00012293"/>
    </source>
</evidence>
<sequence length="338" mass="37495">MQRIPLLDLNAFYDPQSSTLDLKQLLCQLDETLSDTGFLCIKGTQVSPESVSFTQQTALAFFDQAQTDKDKVKAVRHANRGYTALSELGLSYAMDAADLKADRQAPPDLFERYRIGPVDEFSPALMAPFLTTAYAPNIWPTTPSNFTVTMQDYYRQMNRLSQDLLSLFALVLGLPVNWFSDKVDRSMGSLAINHYPAQLTPPLPGQLRAGPHTDYGTLTIVAPTAAPGGLQIRTRDGRWEDVHVDPGTFVVNIGDMMAQWSNDRWVSTVHRVANPDLSHGLAGRRLSLVFFHQPNPDAVIDCIPTCCGADRPAKYQSVLAGEYINAKINRHFKSYLAA</sequence>
<dbReference type="Pfam" id="PF14226">
    <property type="entry name" value="DIOX_N"/>
    <property type="match status" value="1"/>
</dbReference>
<protein>
    <recommendedName>
        <fullName evidence="5">2-oxoglutarate-dependent ethylene/succinate-forming enzyme</fullName>
        <ecNumber evidence="4">1.13.12.19</ecNumber>
        <ecNumber evidence="3">1.14.20.7</ecNumber>
    </recommendedName>
    <alternativeName>
        <fullName evidence="7">2-oxoglutarate dioxygenase (ethylene-forming)</fullName>
    </alternativeName>
    <alternativeName>
        <fullName evidence="8">2-oxoglutarate/L-arginine monooxygenase/decarboxylase (succinate-forming)</fullName>
    </alternativeName>
</protein>
<accession>A0A2T0XQD3</accession>
<comment type="cofactor">
    <cofactor evidence="1">
        <name>Fe(2+)</name>
        <dbReference type="ChEBI" id="CHEBI:29033"/>
    </cofactor>
</comment>
<dbReference type="InterPro" id="IPR044861">
    <property type="entry name" value="IPNS-like_FE2OG_OXY"/>
</dbReference>
<dbReference type="Pfam" id="PF03171">
    <property type="entry name" value="2OG-FeII_Oxy"/>
    <property type="match status" value="1"/>
</dbReference>
<evidence type="ECO:0000256" key="11">
    <source>
        <dbReference type="RuleBase" id="RU003682"/>
    </source>
</evidence>
<dbReference type="GO" id="GO:0102276">
    <property type="term" value="F:2-oxoglutarate oxygenase/decarboxylase (ethylene-forming) activity"/>
    <property type="evidence" value="ECO:0007669"/>
    <property type="project" value="UniProtKB-EC"/>
</dbReference>
<dbReference type="OrthoDB" id="21825at2"/>
<keyword evidence="14" id="KW-1185">Reference proteome</keyword>
<dbReference type="InterPro" id="IPR050231">
    <property type="entry name" value="Iron_ascorbate_oxido_reductase"/>
</dbReference>
<keyword evidence="11" id="KW-0560">Oxidoreductase</keyword>
<comment type="pathway">
    <text evidence="2">Alkene biosynthesis; ethylene biosynthesis via 2-oxoglutarate.</text>
</comment>
<dbReference type="SUPFAM" id="SSF51197">
    <property type="entry name" value="Clavaminate synthase-like"/>
    <property type="match status" value="1"/>
</dbReference>
<dbReference type="EMBL" id="PVTV01000002">
    <property type="protein sequence ID" value="PRZ01149.1"/>
    <property type="molecule type" value="Genomic_DNA"/>
</dbReference>
<dbReference type="Proteomes" id="UP000238308">
    <property type="component" value="Unassembled WGS sequence"/>
</dbReference>
<dbReference type="AlphaFoldDB" id="A0A2T0XQD3"/>
<keyword evidence="11" id="KW-0479">Metal-binding</keyword>
<dbReference type="RefSeq" id="WP_106226106.1">
    <property type="nucleotide sequence ID" value="NZ_PVTV01000002.1"/>
</dbReference>
<proteinExistence type="inferred from homology"/>
<feature type="domain" description="Fe2OG dioxygenase" evidence="12">
    <location>
        <begin position="185"/>
        <end position="294"/>
    </location>
</feature>
<evidence type="ECO:0000313" key="14">
    <source>
        <dbReference type="Proteomes" id="UP000238308"/>
    </source>
</evidence>
<dbReference type="InterPro" id="IPR027443">
    <property type="entry name" value="IPNS-like_sf"/>
</dbReference>
<dbReference type="InterPro" id="IPR026992">
    <property type="entry name" value="DIOX_N"/>
</dbReference>
<dbReference type="GO" id="GO:0051213">
    <property type="term" value="F:dioxygenase activity"/>
    <property type="evidence" value="ECO:0007669"/>
    <property type="project" value="UniProtKB-KW"/>
</dbReference>
<dbReference type="Gene3D" id="2.60.120.330">
    <property type="entry name" value="B-lactam Antibiotic, Isopenicillin N Synthase, Chain"/>
    <property type="match status" value="1"/>
</dbReference>
<evidence type="ECO:0000259" key="12">
    <source>
        <dbReference type="PROSITE" id="PS51471"/>
    </source>
</evidence>
<keyword evidence="6" id="KW-0266">Ethylene biosynthesis</keyword>
<comment type="similarity">
    <text evidence="11">Belongs to the iron/ascorbate-dependent oxidoreductase family.</text>
</comment>
<evidence type="ECO:0000313" key="13">
    <source>
        <dbReference type="EMBL" id="PRZ01149.1"/>
    </source>
</evidence>
<evidence type="ECO:0000256" key="1">
    <source>
        <dbReference type="ARBA" id="ARBA00001954"/>
    </source>
</evidence>
<evidence type="ECO:0000256" key="10">
    <source>
        <dbReference type="ARBA" id="ARBA00049359"/>
    </source>
</evidence>
<dbReference type="InterPro" id="IPR005123">
    <property type="entry name" value="Oxoglu/Fe-dep_dioxygenase_dom"/>
</dbReference>
<dbReference type="GO" id="GO:0009693">
    <property type="term" value="P:ethylene biosynthetic process"/>
    <property type="evidence" value="ECO:0007669"/>
    <property type="project" value="UniProtKB-KW"/>
</dbReference>
<dbReference type="EC" id="1.14.20.7" evidence="3"/>
<evidence type="ECO:0000256" key="4">
    <source>
        <dbReference type="ARBA" id="ARBA00012531"/>
    </source>
</evidence>
<evidence type="ECO:0000256" key="5">
    <source>
        <dbReference type="ARBA" id="ARBA00019045"/>
    </source>
</evidence>
<keyword evidence="11" id="KW-0408">Iron</keyword>
<evidence type="ECO:0000256" key="8">
    <source>
        <dbReference type="ARBA" id="ARBA00031282"/>
    </source>
</evidence>
<name>A0A2T0XQD3_9BURK</name>
<evidence type="ECO:0000256" key="9">
    <source>
        <dbReference type="ARBA" id="ARBA00047725"/>
    </source>
</evidence>
<dbReference type="EC" id="1.13.12.19" evidence="4"/>
<dbReference type="PANTHER" id="PTHR47990">
    <property type="entry name" value="2-OXOGLUTARATE (2OG) AND FE(II)-DEPENDENT OXYGENASE SUPERFAMILY PROTEIN-RELATED"/>
    <property type="match status" value="1"/>
</dbReference>
<organism evidence="13 14">
    <name type="scientific">Jezberella montanilacus</name>
    <dbReference type="NCBI Taxonomy" id="323426"/>
    <lineage>
        <taxon>Bacteria</taxon>
        <taxon>Pseudomonadati</taxon>
        <taxon>Pseudomonadota</taxon>
        <taxon>Betaproteobacteria</taxon>
        <taxon>Burkholderiales</taxon>
        <taxon>Alcaligenaceae</taxon>
        <taxon>Jezberella</taxon>
    </lineage>
</organism>
<comment type="caution">
    <text evidence="13">The sequence shown here is derived from an EMBL/GenBank/DDBJ whole genome shotgun (WGS) entry which is preliminary data.</text>
</comment>
<reference evidence="13 14" key="1">
    <citation type="submission" date="2018-03" db="EMBL/GenBank/DDBJ databases">
        <title>Genomic Encyclopedia of Type Strains, Phase III (KMG-III): the genomes of soil and plant-associated and newly described type strains.</title>
        <authorList>
            <person name="Whitman W."/>
        </authorList>
    </citation>
    <scope>NUCLEOTIDE SEQUENCE [LARGE SCALE GENOMIC DNA]</scope>
    <source>
        <strain evidence="13 14">MWH-P2sevCIIIb</strain>
    </source>
</reference>
<comment type="catalytic activity">
    <reaction evidence="9">
        <text>2-oxoglutarate + O2 + 2 H(+) = ethene + 3 CO2 + H2O</text>
        <dbReference type="Rhea" id="RHEA:31523"/>
        <dbReference type="ChEBI" id="CHEBI:15377"/>
        <dbReference type="ChEBI" id="CHEBI:15378"/>
        <dbReference type="ChEBI" id="CHEBI:15379"/>
        <dbReference type="ChEBI" id="CHEBI:16526"/>
        <dbReference type="ChEBI" id="CHEBI:16810"/>
        <dbReference type="ChEBI" id="CHEBI:18153"/>
        <dbReference type="EC" id="1.13.12.19"/>
    </reaction>
</comment>
<comment type="catalytic activity">
    <reaction evidence="10">
        <text>L-arginine + 2-oxoglutarate + O2 = guanidine + L-glutamate 5-semialdehyde + succinate + CO2</text>
        <dbReference type="Rhea" id="RHEA:31535"/>
        <dbReference type="ChEBI" id="CHEBI:15379"/>
        <dbReference type="ChEBI" id="CHEBI:16526"/>
        <dbReference type="ChEBI" id="CHEBI:16810"/>
        <dbReference type="ChEBI" id="CHEBI:30031"/>
        <dbReference type="ChEBI" id="CHEBI:30087"/>
        <dbReference type="ChEBI" id="CHEBI:32682"/>
        <dbReference type="ChEBI" id="CHEBI:58066"/>
        <dbReference type="EC" id="1.14.20.7"/>
    </reaction>
</comment>
<dbReference type="GO" id="GO:0046872">
    <property type="term" value="F:metal ion binding"/>
    <property type="evidence" value="ECO:0007669"/>
    <property type="project" value="UniProtKB-KW"/>
</dbReference>
<evidence type="ECO:0000256" key="7">
    <source>
        <dbReference type="ARBA" id="ARBA00031011"/>
    </source>
</evidence>
<gene>
    <name evidence="13" type="ORF">BCM14_0170</name>
</gene>
<evidence type="ECO:0000256" key="2">
    <source>
        <dbReference type="ARBA" id="ARBA00004767"/>
    </source>
</evidence>